<sequence length="208" mass="24100">MTTLSLFEASEPQKKPGQNILPKEGEALFYPAFFSKADSDRLYKDLYGNIKWQQDKIVFYGKLMDLPRLTAWYGDTDKPYKYSGIPMAPNPWSPELLEIKNKIEEIAKVNFSSVLLNLYRNGKDSVSWHCDNEKELGINPTIGSVSFGEERTFKLRNLQDKSLVEKIQLSHGSFLLMKGETQHKWEHEIPKTSRDLKPRINLTFRVIK</sequence>
<dbReference type="PROSITE" id="PS51471">
    <property type="entry name" value="FE2OG_OXY"/>
    <property type="match status" value="1"/>
</dbReference>
<keyword evidence="13" id="KW-1185">Reference proteome</keyword>
<dbReference type="GO" id="GO:0032451">
    <property type="term" value="F:demethylase activity"/>
    <property type="evidence" value="ECO:0007669"/>
    <property type="project" value="UniProtKB-ARBA"/>
</dbReference>
<proteinExistence type="predicted"/>
<dbReference type="PANTHER" id="PTHR31212">
    <property type="entry name" value="ALPHA-KETOGLUTARATE-DEPENDENT DIOXYGENASE ALKB HOMOLOG 3"/>
    <property type="match status" value="1"/>
</dbReference>
<dbReference type="GO" id="GO:0016705">
    <property type="term" value="F:oxidoreductase activity, acting on paired donors, with incorporation or reduction of molecular oxygen"/>
    <property type="evidence" value="ECO:0007669"/>
    <property type="project" value="UniProtKB-ARBA"/>
</dbReference>
<reference evidence="11" key="2">
    <citation type="submission" date="2019-03" db="EMBL/GenBank/DDBJ databases">
        <authorList>
            <person name="Yan Y.-Q."/>
            <person name="Du Z.-J."/>
        </authorList>
    </citation>
    <scope>NUCLEOTIDE SEQUENCE</scope>
    <source>
        <strain evidence="11">PP-F2FG21</strain>
    </source>
</reference>
<reference evidence="11 12" key="1">
    <citation type="journal article" date="2016" name="Int. J. Syst. Evol. Microbiol.">
        <title>Proposal of Mucilaginibacter phyllosphaerae sp. nov. isolated from the phyllosphere of Galium album.</title>
        <authorList>
            <person name="Aydogan E.L."/>
            <person name="Busse H.J."/>
            <person name="Moser G."/>
            <person name="Muller C."/>
            <person name="Kampfer P."/>
            <person name="Glaeser S.P."/>
        </authorList>
    </citation>
    <scope>NUCLEOTIDE SEQUENCE [LARGE SCALE GENOMIC DNA]</scope>
    <source>
        <strain evidence="11 12">PP-F2FG21</strain>
    </source>
</reference>
<dbReference type="InterPro" id="IPR005123">
    <property type="entry name" value="Oxoglu/Fe-dep_dioxygenase_dom"/>
</dbReference>
<feature type="domain" description="Fe2OG dioxygenase" evidence="9">
    <location>
        <begin position="110"/>
        <end position="208"/>
    </location>
</feature>
<dbReference type="GO" id="GO:0140097">
    <property type="term" value="F:catalytic activity, acting on DNA"/>
    <property type="evidence" value="ECO:0007669"/>
    <property type="project" value="UniProtKB-ARBA"/>
</dbReference>
<protein>
    <submittedName>
        <fullName evidence="10">Alkylated DNA repair dioxygenase AlkB</fullName>
    </submittedName>
    <submittedName>
        <fullName evidence="11">Alpha-ketoglutarate-dependent dioxygenase AlkB</fullName>
    </submittedName>
</protein>
<reference evidence="10 13" key="3">
    <citation type="submission" date="2020-08" db="EMBL/GenBank/DDBJ databases">
        <title>Genomic Encyclopedia of Type Strains, Phase IV (KMG-IV): sequencing the most valuable type-strain genomes for metagenomic binning, comparative biology and taxonomic classification.</title>
        <authorList>
            <person name="Goeker M."/>
        </authorList>
    </citation>
    <scope>NUCLEOTIDE SEQUENCE [LARGE SCALE GENOMIC DNA]</scope>
    <source>
        <strain evidence="10 13">DSM 100995</strain>
    </source>
</reference>
<dbReference type="PANTHER" id="PTHR31212:SF4">
    <property type="entry name" value="ALPHA-KETOGLUTARATE-DEPENDENT DIOXYGENASE ALKB HOMOLOG 3"/>
    <property type="match status" value="1"/>
</dbReference>
<dbReference type="SUPFAM" id="SSF51197">
    <property type="entry name" value="Clavaminate synthase-like"/>
    <property type="match status" value="1"/>
</dbReference>
<keyword evidence="8" id="KW-0234">DNA repair</keyword>
<dbReference type="AlphaFoldDB" id="A0A4Y8A6X8"/>
<keyword evidence="2" id="KW-0479">Metal-binding</keyword>
<dbReference type="EMBL" id="JACIEG010000007">
    <property type="protein sequence ID" value="MBB3970907.1"/>
    <property type="molecule type" value="Genomic_DNA"/>
</dbReference>
<dbReference type="GO" id="GO:0051213">
    <property type="term" value="F:dioxygenase activity"/>
    <property type="evidence" value="ECO:0007669"/>
    <property type="project" value="UniProtKB-KW"/>
</dbReference>
<evidence type="ECO:0000256" key="8">
    <source>
        <dbReference type="ARBA" id="ARBA00023204"/>
    </source>
</evidence>
<evidence type="ECO:0000256" key="2">
    <source>
        <dbReference type="ARBA" id="ARBA00022723"/>
    </source>
</evidence>
<keyword evidence="6" id="KW-0560">Oxidoreductase</keyword>
<evidence type="ECO:0000256" key="3">
    <source>
        <dbReference type="ARBA" id="ARBA00022763"/>
    </source>
</evidence>
<accession>A0A4Y8A6X8</accession>
<dbReference type="InterPro" id="IPR027450">
    <property type="entry name" value="AlkB-like"/>
</dbReference>
<dbReference type="EMBL" id="SNQG01000007">
    <property type="protein sequence ID" value="TEW64159.1"/>
    <property type="molecule type" value="Genomic_DNA"/>
</dbReference>
<dbReference type="GO" id="GO:0046872">
    <property type="term" value="F:metal ion binding"/>
    <property type="evidence" value="ECO:0007669"/>
    <property type="project" value="UniProtKB-KW"/>
</dbReference>
<dbReference type="RefSeq" id="WP_134337803.1">
    <property type="nucleotide sequence ID" value="NZ_BMCZ01000002.1"/>
</dbReference>
<evidence type="ECO:0000259" key="9">
    <source>
        <dbReference type="PROSITE" id="PS51471"/>
    </source>
</evidence>
<keyword evidence="7" id="KW-0408">Iron</keyword>
<dbReference type="GO" id="GO:0016787">
    <property type="term" value="F:hydrolase activity"/>
    <property type="evidence" value="ECO:0007669"/>
    <property type="project" value="UniProtKB-ARBA"/>
</dbReference>
<dbReference type="FunFam" id="2.60.120.590:FF:000004">
    <property type="entry name" value="DNA oxidative demethylase ALKBH2"/>
    <property type="match status" value="1"/>
</dbReference>
<dbReference type="Gene3D" id="2.60.120.590">
    <property type="entry name" value="Alpha-ketoglutarate-dependent dioxygenase AlkB-like"/>
    <property type="match status" value="1"/>
</dbReference>
<keyword evidence="4" id="KW-0460">Magnesium</keyword>
<dbReference type="Proteomes" id="UP000297248">
    <property type="component" value="Unassembled WGS sequence"/>
</dbReference>
<evidence type="ECO:0000256" key="6">
    <source>
        <dbReference type="ARBA" id="ARBA00023002"/>
    </source>
</evidence>
<comment type="cofactor">
    <cofactor evidence="1">
        <name>Fe(2+)</name>
        <dbReference type="ChEBI" id="CHEBI:29033"/>
    </cofactor>
</comment>
<comment type="caution">
    <text evidence="11">The sequence shown here is derived from an EMBL/GenBank/DDBJ whole genome shotgun (WGS) entry which is preliminary data.</text>
</comment>
<dbReference type="GO" id="GO:0006307">
    <property type="term" value="P:DNA alkylation repair"/>
    <property type="evidence" value="ECO:0007669"/>
    <property type="project" value="InterPro"/>
</dbReference>
<dbReference type="InterPro" id="IPR037151">
    <property type="entry name" value="AlkB-like_sf"/>
</dbReference>
<evidence type="ECO:0000313" key="10">
    <source>
        <dbReference type="EMBL" id="MBB3970907.1"/>
    </source>
</evidence>
<keyword evidence="5 11" id="KW-0223">Dioxygenase</keyword>
<evidence type="ECO:0000313" key="12">
    <source>
        <dbReference type="Proteomes" id="UP000297248"/>
    </source>
</evidence>
<dbReference type="Proteomes" id="UP000583101">
    <property type="component" value="Unassembled WGS sequence"/>
</dbReference>
<keyword evidence="3" id="KW-0227">DNA damage</keyword>
<dbReference type="InterPro" id="IPR032854">
    <property type="entry name" value="ALKBH3"/>
</dbReference>
<evidence type="ECO:0000256" key="1">
    <source>
        <dbReference type="ARBA" id="ARBA00001954"/>
    </source>
</evidence>
<name>A0A4Y8A6X8_9SPHI</name>
<evidence type="ECO:0000313" key="13">
    <source>
        <dbReference type="Proteomes" id="UP000583101"/>
    </source>
</evidence>
<organism evidence="11 12">
    <name type="scientific">Mucilaginibacter phyllosphaerae</name>
    <dbReference type="NCBI Taxonomy" id="1812349"/>
    <lineage>
        <taxon>Bacteria</taxon>
        <taxon>Pseudomonadati</taxon>
        <taxon>Bacteroidota</taxon>
        <taxon>Sphingobacteriia</taxon>
        <taxon>Sphingobacteriales</taxon>
        <taxon>Sphingobacteriaceae</taxon>
        <taxon>Mucilaginibacter</taxon>
    </lineage>
</organism>
<evidence type="ECO:0000313" key="11">
    <source>
        <dbReference type="EMBL" id="TEW64159.1"/>
    </source>
</evidence>
<evidence type="ECO:0000256" key="7">
    <source>
        <dbReference type="ARBA" id="ARBA00023004"/>
    </source>
</evidence>
<dbReference type="OrthoDB" id="190276at2"/>
<evidence type="ECO:0000256" key="5">
    <source>
        <dbReference type="ARBA" id="ARBA00022964"/>
    </source>
</evidence>
<evidence type="ECO:0000256" key="4">
    <source>
        <dbReference type="ARBA" id="ARBA00022842"/>
    </source>
</evidence>
<gene>
    <name evidence="11" type="ORF">E2R65_17580</name>
    <name evidence="10" type="ORF">GGR35_003533</name>
</gene>
<dbReference type="Pfam" id="PF13532">
    <property type="entry name" value="2OG-FeII_Oxy_2"/>
    <property type="match status" value="1"/>
</dbReference>